<comment type="caution">
    <text evidence="8">The sequence shown here is derived from an EMBL/GenBank/DDBJ whole genome shotgun (WGS) entry which is preliminary data.</text>
</comment>
<evidence type="ECO:0000256" key="3">
    <source>
        <dbReference type="ARBA" id="ARBA00022927"/>
    </source>
</evidence>
<comment type="subcellular location">
    <subcellularLocation>
        <location evidence="6">Cytoplasm</location>
    </subcellularLocation>
</comment>
<evidence type="ECO:0000256" key="1">
    <source>
        <dbReference type="ARBA" id="ARBA00009990"/>
    </source>
</evidence>
<dbReference type="PANTHER" id="PTHR36918:SF1">
    <property type="entry name" value="PROTEIN-EXPORT PROTEIN SECB"/>
    <property type="match status" value="1"/>
</dbReference>
<evidence type="ECO:0000313" key="9">
    <source>
        <dbReference type="Proteomes" id="UP000319478"/>
    </source>
</evidence>
<dbReference type="Gene3D" id="3.10.420.10">
    <property type="entry name" value="SecB-like"/>
    <property type="match status" value="1"/>
</dbReference>
<proteinExistence type="inferred from homology"/>
<reference evidence="8 9" key="1">
    <citation type="submission" date="2019-06" db="EMBL/GenBank/DDBJ databases">
        <title>Whole genome shotgun sequence of Komagataeibacter hansenii NBRC 14820.</title>
        <authorList>
            <person name="Hosoyama A."/>
            <person name="Uohara A."/>
            <person name="Ohji S."/>
            <person name="Ichikawa N."/>
        </authorList>
    </citation>
    <scope>NUCLEOTIDE SEQUENCE [LARGE SCALE GENOMIC DNA]</scope>
    <source>
        <strain evidence="8 9">NBRC 14820</strain>
    </source>
</reference>
<protein>
    <recommendedName>
        <fullName evidence="6">Protein-export protein SecB</fullName>
    </recommendedName>
</protein>
<dbReference type="GeneID" id="61368239"/>
<feature type="region of interest" description="Disordered" evidence="7">
    <location>
        <begin position="1"/>
        <end position="23"/>
    </location>
</feature>
<evidence type="ECO:0000313" key="8">
    <source>
        <dbReference type="EMBL" id="GEC64792.1"/>
    </source>
</evidence>
<keyword evidence="5 6" id="KW-0143">Chaperone</keyword>
<evidence type="ECO:0000256" key="6">
    <source>
        <dbReference type="HAMAP-Rule" id="MF_00821"/>
    </source>
</evidence>
<keyword evidence="2 6" id="KW-0813">Transport</keyword>
<organism evidence="8 9">
    <name type="scientific">Novacetimonas hansenii</name>
    <name type="common">Komagataeibacter hansenii</name>
    <dbReference type="NCBI Taxonomy" id="436"/>
    <lineage>
        <taxon>Bacteria</taxon>
        <taxon>Pseudomonadati</taxon>
        <taxon>Pseudomonadota</taxon>
        <taxon>Alphaproteobacteria</taxon>
        <taxon>Acetobacterales</taxon>
        <taxon>Acetobacteraceae</taxon>
        <taxon>Novacetimonas</taxon>
    </lineage>
</organism>
<dbReference type="HAMAP" id="MF_00821">
    <property type="entry name" value="SecB"/>
    <property type="match status" value="1"/>
</dbReference>
<evidence type="ECO:0000256" key="2">
    <source>
        <dbReference type="ARBA" id="ARBA00022448"/>
    </source>
</evidence>
<dbReference type="EMBL" id="BJNN01000137">
    <property type="protein sequence ID" value="GEC64792.1"/>
    <property type="molecule type" value="Genomic_DNA"/>
</dbReference>
<evidence type="ECO:0000256" key="7">
    <source>
        <dbReference type="SAM" id="MobiDB-lite"/>
    </source>
</evidence>
<evidence type="ECO:0000256" key="5">
    <source>
        <dbReference type="ARBA" id="ARBA00023186"/>
    </source>
</evidence>
<keyword evidence="3 6" id="KW-0653">Protein transport</keyword>
<keyword evidence="6" id="KW-0963">Cytoplasm</keyword>
<dbReference type="Pfam" id="PF02556">
    <property type="entry name" value="SecB"/>
    <property type="match status" value="1"/>
</dbReference>
<accession>A0ABQ0SHK5</accession>
<dbReference type="Proteomes" id="UP000319478">
    <property type="component" value="Unassembled WGS sequence"/>
</dbReference>
<dbReference type="InterPro" id="IPR035958">
    <property type="entry name" value="SecB-like_sf"/>
</dbReference>
<dbReference type="InterPro" id="IPR003708">
    <property type="entry name" value="SecB"/>
</dbReference>
<dbReference type="PANTHER" id="PTHR36918">
    <property type="match status" value="1"/>
</dbReference>
<comment type="function">
    <text evidence="6">One of the proteins required for the normal export of preproteins out of the cell cytoplasm. It is a molecular chaperone that binds to a subset of precursor proteins, maintaining them in a translocation-competent state. It also specifically binds to its receptor SecA.</text>
</comment>
<sequence>MTDKPSTLPQDTNEQPEGQSAPQISMSINLQYVKDLSFEVPGGPMIFQQLQAENPSMNIEIDVTTAQLHPEQPVYEVSMTTKIMAKLPPVATADAPAAERPVFVGELVYCAVTTVTGAPENILEQILMIEVPRLIFPFVRNILCDVTRESGFPPVVLQPIDFVELWQRKRNSSFAQAAGHA</sequence>
<keyword evidence="9" id="KW-1185">Reference proteome</keyword>
<keyword evidence="4 6" id="KW-0811">Translocation</keyword>
<gene>
    <name evidence="6 8" type="primary">secB</name>
    <name evidence="8" type="ORF">GHA01_26410</name>
</gene>
<dbReference type="SUPFAM" id="SSF54611">
    <property type="entry name" value="SecB-like"/>
    <property type="match status" value="1"/>
</dbReference>
<comment type="subunit">
    <text evidence="6">Homotetramer, a dimer of dimers. One homotetramer interacts with 1 SecA dimer.</text>
</comment>
<name>A0ABQ0SHK5_NOVHA</name>
<dbReference type="RefSeq" id="WP_003618177.1">
    <property type="nucleotide sequence ID" value="NZ_BJNN01000137.1"/>
</dbReference>
<comment type="similarity">
    <text evidence="1 6">Belongs to the SecB family.</text>
</comment>
<evidence type="ECO:0000256" key="4">
    <source>
        <dbReference type="ARBA" id="ARBA00023010"/>
    </source>
</evidence>
<dbReference type="NCBIfam" id="NF004392">
    <property type="entry name" value="PRK05751.1-3"/>
    <property type="match status" value="1"/>
</dbReference>